<sequence length="213" mass="24081">MAKRAYSPKDVANIKCKALPFEGQWKDVFGQPEEGDTWFISGPSASGKSSFVMQFAKMLCGIGSVLYVSLEEGVGLSMQRRLAQFKMTEVQGSFRIITDGDIKALEERLAKPKSAKFIIVDSYQYAYEAGWEYSLTRALIDRFKRKTFIFVSQEDKGKPMGKPAIRLKYAAGVKVRTQGFRAYCQGRYSGNVSEYYTIWAEKAVEVYNDKSNN</sequence>
<dbReference type="EMBL" id="WCXA01000004">
    <property type="protein sequence ID" value="KAB3866062.1"/>
    <property type="molecule type" value="Genomic_DNA"/>
</dbReference>
<accession>A0A7J5GA74</accession>
<dbReference type="Gene3D" id="3.40.50.300">
    <property type="entry name" value="P-loop containing nucleotide triphosphate hydrolases"/>
    <property type="match status" value="1"/>
</dbReference>
<evidence type="ECO:0000313" key="1">
    <source>
        <dbReference type="EMBL" id="KAB3866062.1"/>
    </source>
</evidence>
<evidence type="ECO:0000313" key="2">
    <source>
        <dbReference type="Proteomes" id="UP000470332"/>
    </source>
</evidence>
<organism evidence="1 2">
    <name type="scientific">Phocaeicola vulgatus</name>
    <name type="common">Bacteroides vulgatus</name>
    <dbReference type="NCBI Taxonomy" id="821"/>
    <lineage>
        <taxon>Bacteria</taxon>
        <taxon>Pseudomonadati</taxon>
        <taxon>Bacteroidota</taxon>
        <taxon>Bacteroidia</taxon>
        <taxon>Bacteroidales</taxon>
        <taxon>Bacteroidaceae</taxon>
        <taxon>Phocaeicola</taxon>
    </lineage>
</organism>
<dbReference type="Proteomes" id="UP000470332">
    <property type="component" value="Unassembled WGS sequence"/>
</dbReference>
<dbReference type="InterPro" id="IPR027417">
    <property type="entry name" value="P-loop_NTPase"/>
</dbReference>
<dbReference type="AlphaFoldDB" id="A0A7J5GA74"/>
<protein>
    <submittedName>
        <fullName evidence="1">AAA family ATPase</fullName>
    </submittedName>
</protein>
<gene>
    <name evidence="1" type="ORF">GAS37_02745</name>
</gene>
<comment type="caution">
    <text evidence="1">The sequence shown here is derived from an EMBL/GenBank/DDBJ whole genome shotgun (WGS) entry which is preliminary data.</text>
</comment>
<name>A0A7J5GA74_PHOVU</name>
<proteinExistence type="predicted"/>
<reference evidence="1 2" key="1">
    <citation type="journal article" date="2019" name="Nat. Med.">
        <title>A library of human gut bacterial isolates paired with longitudinal multiomics data enables mechanistic microbiome research.</title>
        <authorList>
            <person name="Poyet M."/>
            <person name="Groussin M."/>
            <person name="Gibbons S.M."/>
            <person name="Avila-Pacheco J."/>
            <person name="Jiang X."/>
            <person name="Kearney S.M."/>
            <person name="Perrotta A.R."/>
            <person name="Berdy B."/>
            <person name="Zhao S."/>
            <person name="Lieberman T.D."/>
            <person name="Swanson P.K."/>
            <person name="Smith M."/>
            <person name="Roesemann S."/>
            <person name="Alexander J.E."/>
            <person name="Rich S.A."/>
            <person name="Livny J."/>
            <person name="Vlamakis H."/>
            <person name="Clish C."/>
            <person name="Bullock K."/>
            <person name="Deik A."/>
            <person name="Scott J."/>
            <person name="Pierce K.A."/>
            <person name="Xavier R.J."/>
            <person name="Alm E.J."/>
        </authorList>
    </citation>
    <scope>NUCLEOTIDE SEQUENCE [LARGE SCALE GENOMIC DNA]</scope>
    <source>
        <strain evidence="1 2">BIOML-A9</strain>
    </source>
</reference>
<dbReference type="SUPFAM" id="SSF52540">
    <property type="entry name" value="P-loop containing nucleoside triphosphate hydrolases"/>
    <property type="match status" value="1"/>
</dbReference>